<keyword evidence="3" id="KW-1185">Reference proteome</keyword>
<name>A0A840A606_9PROT</name>
<dbReference type="Gene3D" id="3.40.50.150">
    <property type="entry name" value="Vaccinia Virus protein VP39"/>
    <property type="match status" value="1"/>
</dbReference>
<evidence type="ECO:0000313" key="3">
    <source>
        <dbReference type="Proteomes" id="UP000553193"/>
    </source>
</evidence>
<dbReference type="PANTHER" id="PTHR43861">
    <property type="entry name" value="TRANS-ACONITATE 2-METHYLTRANSFERASE-RELATED"/>
    <property type="match status" value="1"/>
</dbReference>
<sequence>MPSLARLAAGFIPLTPYAYQGRADACCICGGRETLPLSAHDRRLKRLTTVICAGCGLIRTDPMPTEAELADYYRHHYRADYQLVGRSPPRRHLARTRAEAARRVALMGLPAGAHVLDYGSGSGEFLEAGARAGWRMEGVEPGEAYSTHARGQGAVVHPRLPPEAGPFDAITAHHVFEHLRDPLAVLRELVAALKPEGVVYLSVPDMGPNRRPAFDRLHFAHVHGFVPETLDLLAAQAGLVPDPRFPRERTTSVYARGEAVVAPDPGLAARIRAGFNMTTPLRHVASFGWLAPTLRRLSRDVRDSFRP</sequence>
<organism evidence="2 3">
    <name type="scientific">Roseococcus suduntuyensis</name>
    <dbReference type="NCBI Taxonomy" id="455361"/>
    <lineage>
        <taxon>Bacteria</taxon>
        <taxon>Pseudomonadati</taxon>
        <taxon>Pseudomonadota</taxon>
        <taxon>Alphaproteobacteria</taxon>
        <taxon>Acetobacterales</taxon>
        <taxon>Roseomonadaceae</taxon>
        <taxon>Roseococcus</taxon>
    </lineage>
</organism>
<protein>
    <submittedName>
        <fullName evidence="2">SAM-dependent methyltransferase</fullName>
    </submittedName>
</protein>
<proteinExistence type="predicted"/>
<keyword evidence="2" id="KW-0489">Methyltransferase</keyword>
<comment type="caution">
    <text evidence="2">The sequence shown here is derived from an EMBL/GenBank/DDBJ whole genome shotgun (WGS) entry which is preliminary data.</text>
</comment>
<dbReference type="Proteomes" id="UP000553193">
    <property type="component" value="Unassembled WGS sequence"/>
</dbReference>
<evidence type="ECO:0000313" key="2">
    <source>
        <dbReference type="EMBL" id="MBB3897408.1"/>
    </source>
</evidence>
<dbReference type="CDD" id="cd02440">
    <property type="entry name" value="AdoMet_MTases"/>
    <property type="match status" value="1"/>
</dbReference>
<gene>
    <name evidence="2" type="ORF">GGQ83_000834</name>
</gene>
<dbReference type="EMBL" id="JACIDJ010000001">
    <property type="protein sequence ID" value="MBB3897408.1"/>
    <property type="molecule type" value="Genomic_DNA"/>
</dbReference>
<keyword evidence="1 2" id="KW-0808">Transferase</keyword>
<dbReference type="GO" id="GO:0032259">
    <property type="term" value="P:methylation"/>
    <property type="evidence" value="ECO:0007669"/>
    <property type="project" value="UniProtKB-KW"/>
</dbReference>
<accession>A0A840A606</accession>
<dbReference type="AlphaFoldDB" id="A0A840A606"/>
<dbReference type="Pfam" id="PF13489">
    <property type="entry name" value="Methyltransf_23"/>
    <property type="match status" value="1"/>
</dbReference>
<dbReference type="SUPFAM" id="SSF53335">
    <property type="entry name" value="S-adenosyl-L-methionine-dependent methyltransferases"/>
    <property type="match status" value="1"/>
</dbReference>
<evidence type="ECO:0000256" key="1">
    <source>
        <dbReference type="ARBA" id="ARBA00022679"/>
    </source>
</evidence>
<dbReference type="PANTHER" id="PTHR43861:SF3">
    <property type="entry name" value="PUTATIVE (AFU_ORTHOLOGUE AFUA_2G14390)-RELATED"/>
    <property type="match status" value="1"/>
</dbReference>
<dbReference type="InterPro" id="IPR029063">
    <property type="entry name" value="SAM-dependent_MTases_sf"/>
</dbReference>
<dbReference type="GO" id="GO:0008168">
    <property type="term" value="F:methyltransferase activity"/>
    <property type="evidence" value="ECO:0007669"/>
    <property type="project" value="UniProtKB-KW"/>
</dbReference>
<reference evidence="2 3" key="1">
    <citation type="submission" date="2020-08" db="EMBL/GenBank/DDBJ databases">
        <title>Genomic Encyclopedia of Type Strains, Phase IV (KMG-IV): sequencing the most valuable type-strain genomes for metagenomic binning, comparative biology and taxonomic classification.</title>
        <authorList>
            <person name="Goeker M."/>
        </authorList>
    </citation>
    <scope>NUCLEOTIDE SEQUENCE [LARGE SCALE GENOMIC DNA]</scope>
    <source>
        <strain evidence="2 3">DSM 19979</strain>
    </source>
</reference>